<gene>
    <name evidence="2" type="ORF">DPMN_114446</name>
</gene>
<feature type="compositionally biased region" description="Polar residues" evidence="1">
    <location>
        <begin position="10"/>
        <end position="27"/>
    </location>
</feature>
<feature type="region of interest" description="Disordered" evidence="1">
    <location>
        <begin position="1"/>
        <end position="60"/>
    </location>
</feature>
<proteinExistence type="predicted"/>
<accession>A0A9D4QS07</accession>
<evidence type="ECO:0000256" key="1">
    <source>
        <dbReference type="SAM" id="MobiDB-lite"/>
    </source>
</evidence>
<dbReference type="AlphaFoldDB" id="A0A9D4QS07"/>
<evidence type="ECO:0000313" key="3">
    <source>
        <dbReference type="Proteomes" id="UP000828390"/>
    </source>
</evidence>
<reference evidence="2" key="1">
    <citation type="journal article" date="2019" name="bioRxiv">
        <title>The Genome of the Zebra Mussel, Dreissena polymorpha: A Resource for Invasive Species Research.</title>
        <authorList>
            <person name="McCartney M.A."/>
            <person name="Auch B."/>
            <person name="Kono T."/>
            <person name="Mallez S."/>
            <person name="Zhang Y."/>
            <person name="Obille A."/>
            <person name="Becker A."/>
            <person name="Abrahante J.E."/>
            <person name="Garbe J."/>
            <person name="Badalamenti J.P."/>
            <person name="Herman A."/>
            <person name="Mangelson H."/>
            <person name="Liachko I."/>
            <person name="Sullivan S."/>
            <person name="Sone E.D."/>
            <person name="Koren S."/>
            <person name="Silverstein K.A.T."/>
            <person name="Beckman K.B."/>
            <person name="Gohl D.M."/>
        </authorList>
    </citation>
    <scope>NUCLEOTIDE SEQUENCE</scope>
    <source>
        <strain evidence="2">Duluth1</strain>
        <tissue evidence="2">Whole animal</tissue>
    </source>
</reference>
<name>A0A9D4QS07_DREPO</name>
<sequence>MNKKIDSPTCAPQVTWSSEDVFSTTEGFTRKPGDVRPVKEEQDRSDVHRQKGSSFSSMFE</sequence>
<dbReference type="Proteomes" id="UP000828390">
    <property type="component" value="Unassembled WGS sequence"/>
</dbReference>
<protein>
    <submittedName>
        <fullName evidence="2">Uncharacterized protein</fullName>
    </submittedName>
</protein>
<comment type="caution">
    <text evidence="2">The sequence shown here is derived from an EMBL/GenBank/DDBJ whole genome shotgun (WGS) entry which is preliminary data.</text>
</comment>
<evidence type="ECO:0000313" key="2">
    <source>
        <dbReference type="EMBL" id="KAH3840988.1"/>
    </source>
</evidence>
<dbReference type="EMBL" id="JAIWYP010000004">
    <property type="protein sequence ID" value="KAH3840988.1"/>
    <property type="molecule type" value="Genomic_DNA"/>
</dbReference>
<feature type="compositionally biased region" description="Basic and acidic residues" evidence="1">
    <location>
        <begin position="28"/>
        <end position="49"/>
    </location>
</feature>
<keyword evidence="3" id="KW-1185">Reference proteome</keyword>
<reference evidence="2" key="2">
    <citation type="submission" date="2020-11" db="EMBL/GenBank/DDBJ databases">
        <authorList>
            <person name="McCartney M.A."/>
            <person name="Auch B."/>
            <person name="Kono T."/>
            <person name="Mallez S."/>
            <person name="Becker A."/>
            <person name="Gohl D.M."/>
            <person name="Silverstein K.A.T."/>
            <person name="Koren S."/>
            <person name="Bechman K.B."/>
            <person name="Herman A."/>
            <person name="Abrahante J.E."/>
            <person name="Garbe J."/>
        </authorList>
    </citation>
    <scope>NUCLEOTIDE SEQUENCE</scope>
    <source>
        <strain evidence="2">Duluth1</strain>
        <tissue evidence="2">Whole animal</tissue>
    </source>
</reference>
<organism evidence="2 3">
    <name type="scientific">Dreissena polymorpha</name>
    <name type="common">Zebra mussel</name>
    <name type="synonym">Mytilus polymorpha</name>
    <dbReference type="NCBI Taxonomy" id="45954"/>
    <lineage>
        <taxon>Eukaryota</taxon>
        <taxon>Metazoa</taxon>
        <taxon>Spiralia</taxon>
        <taxon>Lophotrochozoa</taxon>
        <taxon>Mollusca</taxon>
        <taxon>Bivalvia</taxon>
        <taxon>Autobranchia</taxon>
        <taxon>Heteroconchia</taxon>
        <taxon>Euheterodonta</taxon>
        <taxon>Imparidentia</taxon>
        <taxon>Neoheterodontei</taxon>
        <taxon>Myida</taxon>
        <taxon>Dreissenoidea</taxon>
        <taxon>Dreissenidae</taxon>
        <taxon>Dreissena</taxon>
    </lineage>
</organism>